<feature type="compositionally biased region" description="Low complexity" evidence="4">
    <location>
        <begin position="426"/>
        <end position="438"/>
    </location>
</feature>
<feature type="compositionally biased region" description="Polar residues" evidence="4">
    <location>
        <begin position="410"/>
        <end position="421"/>
    </location>
</feature>
<dbReference type="Proteomes" id="UP001374579">
    <property type="component" value="Unassembled WGS sequence"/>
</dbReference>
<evidence type="ECO:0000256" key="2">
    <source>
        <dbReference type="ARBA" id="ARBA00023043"/>
    </source>
</evidence>
<feature type="compositionally biased region" description="Polar residues" evidence="4">
    <location>
        <begin position="246"/>
        <end position="282"/>
    </location>
</feature>
<protein>
    <submittedName>
        <fullName evidence="5">Uncharacterized protein</fullName>
    </submittedName>
</protein>
<feature type="region of interest" description="Disordered" evidence="4">
    <location>
        <begin position="679"/>
        <end position="874"/>
    </location>
</feature>
<feature type="region of interest" description="Disordered" evidence="4">
    <location>
        <begin position="246"/>
        <end position="329"/>
    </location>
</feature>
<sequence>MRPLSAHSGLRGPPLNLCDIIQRGYLQQVPMLVNLGSNLESRDATGRTPLMMTAYVLPEEWGVGVARLLIEMGVRMDHRDKLGMNVLHHAAIYERLDLAKVLLNAPDFNVAQIDKFGNTALHYAAMSDNPAMVRLLATNHRRFKLPLTKLNKEARTAREEAMKRANYACVAILDEAISSQNEDNNKSGVKSRENSISVPVGNGVAGSADENGSTVAEEIVVPVPSENGMSHSRANSISVFKENGMSNSRANSVSKENATSHSRANSISKENVTSHSRTNSISAVAKENGVVTAPRESSASHSRANSISASKDSLYSRTNSLSGQKENGISVARSRKNSLILRENSNSEPRMFVTEVTKLPFTNEDEEGGLFPRCDPTHQEQMVKKMMSPYQSPLTSDRSSESKTKSSDSCQKSKQVRSQSAARCFSPGSDSSSRSGGSAARKPPLLNKRRKTNTTSGESSSNTETQRSSENEAVRVSDPGKPGRVSSGQRVRRRSGSSENEAARVSDPGKPSRVSSGQRVRRRSGSSSGLRERVNNLINDNDSIRVVGSTAPKTDSTENMRRETTRIIRSSSRLLLPNEKDPEKEIYVVSDGDFRNTPEYVLKLTKMDFHPGNFHTDSLPVLVASSPPTSVQCEEQSKKPMYTGSWRENVRFLYRHYEDQCSPSWRNAAKPAFDPAYLSPYTPSQAEDMDECGALPKDKKRRPSSSHRPGSHLDGVSTSSGAKHLRKPPINKMRKPSTSGPLGGLLRGHSDTGTDRSSSESLATAAQSKKKHDTGSDREDVSQHAATSRHVAKTTVADNKNNNNNTNNSYNNEGSASNNTTNTSRTSGNIQNSGISAGNGSGHGSTAHDRNLPAGMSNSYTVPAVTETLVHDEDKEVQNINAEPTNIDTSKLAVVEDVSDDEN</sequence>
<dbReference type="Gene3D" id="1.25.40.20">
    <property type="entry name" value="Ankyrin repeat-containing domain"/>
    <property type="match status" value="1"/>
</dbReference>
<reference evidence="5 6" key="1">
    <citation type="submission" date="2024-02" db="EMBL/GenBank/DDBJ databases">
        <title>Chromosome-scale genome assembly of the rough periwinkle Littorina saxatilis.</title>
        <authorList>
            <person name="De Jode A."/>
            <person name="Faria R."/>
            <person name="Formenti G."/>
            <person name="Sims Y."/>
            <person name="Smith T.P."/>
            <person name="Tracey A."/>
            <person name="Wood J.M.D."/>
            <person name="Zagrodzka Z.B."/>
            <person name="Johannesson K."/>
            <person name="Butlin R.K."/>
            <person name="Leder E.H."/>
        </authorList>
    </citation>
    <scope>NUCLEOTIDE SEQUENCE [LARGE SCALE GENOMIC DNA]</scope>
    <source>
        <strain evidence="5">Snail1</strain>
        <tissue evidence="5">Muscle</tissue>
    </source>
</reference>
<feature type="region of interest" description="Disordered" evidence="4">
    <location>
        <begin position="387"/>
        <end position="537"/>
    </location>
</feature>
<dbReference type="PANTHER" id="PTHR24173">
    <property type="entry name" value="ANKYRIN REPEAT CONTAINING"/>
    <property type="match status" value="1"/>
</dbReference>
<dbReference type="EMBL" id="JBAMIC010000011">
    <property type="protein sequence ID" value="KAK7100854.1"/>
    <property type="molecule type" value="Genomic_DNA"/>
</dbReference>
<comment type="caution">
    <text evidence="5">The sequence shown here is derived from an EMBL/GenBank/DDBJ whole genome shotgun (WGS) entry which is preliminary data.</text>
</comment>
<evidence type="ECO:0000256" key="1">
    <source>
        <dbReference type="ARBA" id="ARBA00022737"/>
    </source>
</evidence>
<keyword evidence="2 3" id="KW-0040">ANK repeat</keyword>
<dbReference type="AlphaFoldDB" id="A0AAN9BA75"/>
<feature type="compositionally biased region" description="Basic and acidic residues" evidence="4">
    <location>
        <begin position="773"/>
        <end position="782"/>
    </location>
</feature>
<dbReference type="PANTHER" id="PTHR24173:SF76">
    <property type="match status" value="1"/>
</dbReference>
<evidence type="ECO:0000256" key="3">
    <source>
        <dbReference type="PROSITE-ProRule" id="PRU00023"/>
    </source>
</evidence>
<feature type="compositionally biased region" description="Low complexity" evidence="4">
    <location>
        <begin position="297"/>
        <end position="310"/>
    </location>
</feature>
<dbReference type="InterPro" id="IPR002110">
    <property type="entry name" value="Ankyrin_rpt"/>
</dbReference>
<evidence type="ECO:0000313" key="6">
    <source>
        <dbReference type="Proteomes" id="UP001374579"/>
    </source>
</evidence>
<feature type="compositionally biased region" description="Basic residues" evidence="4">
    <location>
        <begin position="723"/>
        <end position="735"/>
    </location>
</feature>
<dbReference type="Pfam" id="PF13637">
    <property type="entry name" value="Ank_4"/>
    <property type="match status" value="1"/>
</dbReference>
<feature type="region of interest" description="Disordered" evidence="4">
    <location>
        <begin position="181"/>
        <end position="213"/>
    </location>
</feature>
<feature type="compositionally biased region" description="Polar residues" evidence="4">
    <location>
        <begin position="311"/>
        <end position="327"/>
    </location>
</feature>
<feature type="compositionally biased region" description="Low complexity" evidence="4">
    <location>
        <begin position="799"/>
        <end position="829"/>
    </location>
</feature>
<proteinExistence type="predicted"/>
<evidence type="ECO:0000313" key="5">
    <source>
        <dbReference type="EMBL" id="KAK7100854.1"/>
    </source>
</evidence>
<keyword evidence="1" id="KW-0677">Repeat</keyword>
<feature type="compositionally biased region" description="Basic and acidic residues" evidence="4">
    <location>
        <begin position="748"/>
        <end position="758"/>
    </location>
</feature>
<keyword evidence="6" id="KW-1185">Reference proteome</keyword>
<dbReference type="PROSITE" id="PS50088">
    <property type="entry name" value="ANK_REPEAT"/>
    <property type="match status" value="1"/>
</dbReference>
<feature type="compositionally biased region" description="Low complexity" evidence="4">
    <location>
        <begin position="453"/>
        <end position="465"/>
    </location>
</feature>
<evidence type="ECO:0000256" key="4">
    <source>
        <dbReference type="SAM" id="MobiDB-lite"/>
    </source>
</evidence>
<gene>
    <name evidence="5" type="ORF">V1264_023722</name>
</gene>
<accession>A0AAN9BA75</accession>
<dbReference type="InterPro" id="IPR036770">
    <property type="entry name" value="Ankyrin_rpt-contain_sf"/>
</dbReference>
<organism evidence="5 6">
    <name type="scientific">Littorina saxatilis</name>
    <dbReference type="NCBI Taxonomy" id="31220"/>
    <lineage>
        <taxon>Eukaryota</taxon>
        <taxon>Metazoa</taxon>
        <taxon>Spiralia</taxon>
        <taxon>Lophotrochozoa</taxon>
        <taxon>Mollusca</taxon>
        <taxon>Gastropoda</taxon>
        <taxon>Caenogastropoda</taxon>
        <taxon>Littorinimorpha</taxon>
        <taxon>Littorinoidea</taxon>
        <taxon>Littorinidae</taxon>
        <taxon>Littorina</taxon>
    </lineage>
</organism>
<dbReference type="SUPFAM" id="SSF48403">
    <property type="entry name" value="Ankyrin repeat"/>
    <property type="match status" value="1"/>
</dbReference>
<feature type="repeat" description="ANK" evidence="3">
    <location>
        <begin position="45"/>
        <end position="81"/>
    </location>
</feature>
<name>A0AAN9BA75_9CAEN</name>
<dbReference type="SMART" id="SM00248">
    <property type="entry name" value="ANK"/>
    <property type="match status" value="4"/>
</dbReference>